<reference evidence="6" key="4">
    <citation type="submission" date="2019-03" db="EMBL/GenBank/DDBJ databases">
        <authorList>
            <person name="Zhang L."/>
            <person name="Li Y."/>
            <person name="Yuan Y."/>
        </authorList>
    </citation>
    <scope>NUCLEOTIDE SEQUENCE</scope>
    <source>
        <strain evidence="6">SCNJ1</strain>
        <plasmid evidence="6">pVir-SCNJ1</plasmid>
    </source>
</reference>
<geneLocation type="plasmid" evidence="7">
    <name>pKPHS1249</name>
</geneLocation>
<dbReference type="AlphaFoldDB" id="A0A343IRK2"/>
<geneLocation type="plasmid" evidence="10">
    <name>phvKpST874_NDM-1_2471</name>
</geneLocation>
<evidence type="ECO:0000313" key="8">
    <source>
        <dbReference type="EMBL" id="QXV89363.1"/>
    </source>
</evidence>
<dbReference type="EMBL" id="MW911669">
    <property type="protein sequence ID" value="QXV90719.1"/>
    <property type="molecule type" value="Genomic_DNA"/>
</dbReference>
<dbReference type="EMBL" id="MW911667">
    <property type="protein sequence ID" value="QXV89922.1"/>
    <property type="molecule type" value="Genomic_DNA"/>
</dbReference>
<dbReference type="RefSeq" id="WP_004145299.1">
    <property type="nucleotide sequence ID" value="NZ_BRQB01000015.1"/>
</dbReference>
<reference evidence="2" key="2">
    <citation type="submission" date="2018-04" db="EMBL/GenBank/DDBJ databases">
        <title>Plasmids in a carbapenemase-producing, HvKP isolate.</title>
        <authorList>
            <person name="Dong N."/>
            <person name="Liu L."/>
            <person name="Zhang R."/>
            <person name="Chen K."/>
            <person name="Xie M."/>
            <person name="Chan E.W.C."/>
            <person name="Chen S."/>
        </authorList>
    </citation>
    <scope>NUCLEOTIDE SEQUENCE</scope>
    <source>
        <strain evidence="2">SH9</strain>
        <plasmid evidence="2">pSH9-VIR</plasmid>
    </source>
</reference>
<geneLocation type="plasmid" evidence="9">
    <name>phvKpST395_2024</name>
</geneLocation>
<reference evidence="3" key="3">
    <citation type="submission" date="2018-07" db="EMBL/GenBank/DDBJ databases">
        <title>Diversity of ST11 carbapenem-resistant hypervirulent Klebsiella pneumoniae in China.</title>
        <authorList>
            <person name="Dong N."/>
            <person name="Chen S."/>
        </authorList>
    </citation>
    <scope>NUCLEOTIDE SEQUENCE</scope>
    <source>
        <strain evidence="3">HA2</strain>
        <strain evidence="5">SH2</strain>
        <plasmid evidence="3">pHA2-23-vir</plasmid>
        <plasmid evidence="5">pSH2-KPC</plasmid>
    </source>
</reference>
<geneLocation type="plasmid" evidence="11">
    <name>phvKpST15_NDM-1_2501</name>
</geneLocation>
<evidence type="ECO:0000313" key="2">
    <source>
        <dbReference type="EMBL" id="AWM64545.1"/>
    </source>
</evidence>
<dbReference type="EMBL" id="MH643788">
    <property type="protein sequence ID" value="QEQ67741.1"/>
    <property type="molecule type" value="Genomic_DNA"/>
</dbReference>
<dbReference type="EMBL" id="MW911666">
    <property type="protein sequence ID" value="QXV89363.1"/>
    <property type="molecule type" value="Genomic_DNA"/>
</dbReference>
<dbReference type="EMBL" id="MW911671">
    <property type="protein sequence ID" value="QXV91710.1"/>
    <property type="molecule type" value="Genomic_DNA"/>
</dbReference>
<protein>
    <submittedName>
        <fullName evidence="1">Uncharacterized protein</fullName>
    </submittedName>
</protein>
<dbReference type="EMBL" id="MW911668">
    <property type="protein sequence ID" value="QXV90268.1"/>
    <property type="molecule type" value="Genomic_DNA"/>
</dbReference>
<dbReference type="EMBL" id="MH643786">
    <property type="protein sequence ID" value="QEQ67468.1"/>
    <property type="molecule type" value="Genomic_DNA"/>
</dbReference>
<reference evidence="8" key="6">
    <citation type="journal article" date="2021" name="Antibiotics">
        <title>Emergence of Hybrid Resistance and Virulence Plasmids Harboring New Delhi Metallo-beta-Lactamase in Klebsiella pneumoniae in Russia.</title>
        <authorList>
            <person name="Starkova P."/>
            <person name="Lazareva I."/>
            <person name="Avdeeva A."/>
            <person name="Sulian O."/>
            <person name="Likholetova D."/>
            <person name="Ageevets V."/>
            <person name="Lebedeva M."/>
            <person name="Gostev V."/>
            <person name="Sopova J."/>
            <person name="Sidorenko S."/>
        </authorList>
    </citation>
    <scope>NUCLEOTIDE SEQUENCE</scope>
    <source>
        <plasmid evidence="13">phvKpST147_NDM-1_2566</plasmid>
        <plasmid evidence="11">phvKpST15_NDM-1_2501</plasmid>
        <plasmid evidence="9">phvKpST395_2024</plasmid>
        <plasmid evidence="8">phvKpST395_NDM-1_1971</plasmid>
        <plasmid evidence="12">phvKpST395_NDM-1_2512</plasmid>
        <plasmid evidence="10">phvKpST874_NDM-1_2471</plasmid>
    </source>
</reference>
<dbReference type="EMBL" id="MH643791">
    <property type="protein sequence ID" value="QEQ68434.1"/>
    <property type="molecule type" value="Genomic_DNA"/>
</dbReference>
<reference evidence="7" key="5">
    <citation type="submission" date="2020-05" db="EMBL/GenBank/DDBJ databases">
        <authorList>
            <person name="Li G."/>
            <person name="Tang Y."/>
            <person name="Jiang X."/>
        </authorList>
    </citation>
    <scope>NUCLEOTIDE SEQUENCE</scope>
    <source>
        <strain evidence="7">KPHS1249</strain>
        <plasmid evidence="7">pKPHS1249</plasmid>
    </source>
</reference>
<dbReference type="EMBL" id="MK715436">
    <property type="protein sequence ID" value="QGF03379.1"/>
    <property type="molecule type" value="Genomic_DNA"/>
</dbReference>
<geneLocation type="plasmid" evidence="1">
    <name>pKP70-2</name>
</geneLocation>
<evidence type="ECO:0000313" key="5">
    <source>
        <dbReference type="EMBL" id="QEQ68434.1"/>
    </source>
</evidence>
<organism evidence="1">
    <name type="scientific">Klebsiella pneumoniae subsp. pneumoniae</name>
    <dbReference type="NCBI Taxonomy" id="72407"/>
    <lineage>
        <taxon>Bacteria</taxon>
        <taxon>Pseudomonadati</taxon>
        <taxon>Pseudomonadota</taxon>
        <taxon>Gammaproteobacteria</taxon>
        <taxon>Enterobacterales</taxon>
        <taxon>Enterobacteriaceae</taxon>
        <taxon>Klebsiella/Raoultella group</taxon>
        <taxon>Klebsiella</taxon>
        <taxon>Klebsiella pneumoniae complex</taxon>
    </lineage>
</organism>
<geneLocation type="plasmid" evidence="3">
    <name>pHA2-23-vir</name>
</geneLocation>
<evidence type="ECO:0000313" key="11">
    <source>
        <dbReference type="EMBL" id="QXV90719.1"/>
    </source>
</evidence>
<name>A0A343IRK2_KLEPN</name>
<accession>A0A343IRK2</accession>
<evidence type="ECO:0000313" key="13">
    <source>
        <dbReference type="EMBL" id="QXV91710.1"/>
    </source>
</evidence>
<evidence type="ECO:0000313" key="3">
    <source>
        <dbReference type="EMBL" id="QEQ67468.1"/>
    </source>
</evidence>
<gene>
    <name evidence="2" type="ORF">CLEHKFCG_00209</name>
    <name evidence="1" type="ORF">EBPLCOIM_00173</name>
    <name evidence="4" type="ORF">ICEJAFMC_00050</name>
    <name evidence="3" type="ORF">KGOCCACH_00216</name>
    <name evidence="5" type="ORF">PNDLPPAH_00185</name>
    <name evidence="6" type="ORF">pVir-SCNJ1-134</name>
</gene>
<evidence type="ECO:0000313" key="7">
    <source>
        <dbReference type="EMBL" id="QNI18823.1"/>
    </source>
</evidence>
<geneLocation type="plasmid" evidence="6">
    <name>pVir-SCNJ1</name>
</geneLocation>
<dbReference type="EMBL" id="MF398271">
    <property type="protein sequence ID" value="ASS85154.1"/>
    <property type="molecule type" value="Genomic_DNA"/>
</dbReference>
<keyword evidence="1" id="KW-0614">Plasmid</keyword>
<sequence>MGERYDKTQTVAALINEDVEVINAYSFQLALLTKDCALLTYRSEVVDSKRRFVRQFGRGAIFVQIIRNVGSSDFTKGRQ</sequence>
<evidence type="ECO:0000313" key="9">
    <source>
        <dbReference type="EMBL" id="QXV89922.1"/>
    </source>
</evidence>
<dbReference type="EMBL" id="MW911670">
    <property type="protein sequence ID" value="QXV91090.1"/>
    <property type="molecule type" value="Genomic_DNA"/>
</dbReference>
<proteinExistence type="predicted"/>
<dbReference type="EMBL" id="MH255828">
    <property type="protein sequence ID" value="AWM64545.1"/>
    <property type="molecule type" value="Genomic_DNA"/>
</dbReference>
<evidence type="ECO:0000313" key="10">
    <source>
        <dbReference type="EMBL" id="QXV90268.1"/>
    </source>
</evidence>
<evidence type="ECO:0000313" key="4">
    <source>
        <dbReference type="EMBL" id="QEQ67741.1"/>
    </source>
</evidence>
<geneLocation type="plasmid" evidence="12">
    <name>phvKpST395_NDM-1_2512</name>
</geneLocation>
<reference evidence="1" key="1">
    <citation type="submission" date="2017-06" db="EMBL/GenBank/DDBJ databases">
        <title>Occurrence of blaKPC-2 on a virulence plasmid in hypervirulent Klebsiella pneumoniae.</title>
        <authorList>
            <person name="Dong N."/>
            <person name="Lin D."/>
            <person name="Li R."/>
            <person name="Zhang R."/>
            <person name="Chen K."/>
            <person name="Liu L."/>
            <person name="Chan E.W.-C."/>
            <person name="Chen S."/>
        </authorList>
    </citation>
    <scope>NUCLEOTIDE SEQUENCE</scope>
    <source>
        <strain evidence="1">70-2</strain>
        <plasmid evidence="1">pKP70-2</plasmid>
    </source>
</reference>
<evidence type="ECO:0000313" key="1">
    <source>
        <dbReference type="EMBL" id="ASS85154.1"/>
    </source>
</evidence>
<dbReference type="EMBL" id="MT496757">
    <property type="protein sequence ID" value="QNI18823.1"/>
    <property type="molecule type" value="Genomic_DNA"/>
</dbReference>
<geneLocation type="plasmid" evidence="13">
    <name>phvKpST147_NDM-1_2566</name>
</geneLocation>
<geneLocation type="plasmid" evidence="8">
    <name>phvKpST395_NDM-1_1971</name>
</geneLocation>
<geneLocation type="plasmid" evidence="5">
    <name>pSH2-KPC</name>
</geneLocation>
<geneLocation type="plasmid" evidence="2">
    <name>pSH9-VIR</name>
</geneLocation>
<evidence type="ECO:0000313" key="12">
    <source>
        <dbReference type="EMBL" id="QXV91090.1"/>
    </source>
</evidence>
<evidence type="ECO:0000313" key="6">
    <source>
        <dbReference type="EMBL" id="QGF03379.1"/>
    </source>
</evidence>